<dbReference type="EMBL" id="CAOQHR010000002">
    <property type="protein sequence ID" value="CAI6325284.1"/>
    <property type="molecule type" value="Genomic_DNA"/>
</dbReference>
<reference evidence="2" key="1">
    <citation type="submission" date="2023-01" db="EMBL/GenBank/DDBJ databases">
        <authorList>
            <person name="Van Ghelder C."/>
            <person name="Rancurel C."/>
        </authorList>
    </citation>
    <scope>NUCLEOTIDE SEQUENCE</scope>
    <source>
        <strain evidence="2">CNCM I-4278</strain>
    </source>
</reference>
<evidence type="ECO:0000313" key="2">
    <source>
        <dbReference type="EMBL" id="CAI6325284.1"/>
    </source>
</evidence>
<keyword evidence="3" id="KW-1185">Reference proteome</keyword>
<dbReference type="Proteomes" id="UP001152607">
    <property type="component" value="Unassembled WGS sequence"/>
</dbReference>
<accession>A0A9W4XMQ2</accession>
<keyword evidence="1" id="KW-0812">Transmembrane</keyword>
<feature type="transmembrane region" description="Helical" evidence="1">
    <location>
        <begin position="33"/>
        <end position="49"/>
    </location>
</feature>
<evidence type="ECO:0000313" key="3">
    <source>
        <dbReference type="Proteomes" id="UP001152607"/>
    </source>
</evidence>
<dbReference type="AlphaFoldDB" id="A0A9W4XMQ2"/>
<name>A0A9W4XMQ2_9PLEO</name>
<comment type="caution">
    <text evidence="2">The sequence shown here is derived from an EMBL/GenBank/DDBJ whole genome shotgun (WGS) entry which is preliminary data.</text>
</comment>
<keyword evidence="1" id="KW-0472">Membrane</keyword>
<organism evidence="2 3">
    <name type="scientific">Periconia digitata</name>
    <dbReference type="NCBI Taxonomy" id="1303443"/>
    <lineage>
        <taxon>Eukaryota</taxon>
        <taxon>Fungi</taxon>
        <taxon>Dikarya</taxon>
        <taxon>Ascomycota</taxon>
        <taxon>Pezizomycotina</taxon>
        <taxon>Dothideomycetes</taxon>
        <taxon>Pleosporomycetidae</taxon>
        <taxon>Pleosporales</taxon>
        <taxon>Massarineae</taxon>
        <taxon>Periconiaceae</taxon>
        <taxon>Periconia</taxon>
    </lineage>
</organism>
<sequence length="51" mass="5907">MTMNICEQIFEETSIPFYVFDSSMHLLRVNNCFWGFAVCTYALTSLFAVQS</sequence>
<evidence type="ECO:0000256" key="1">
    <source>
        <dbReference type="SAM" id="Phobius"/>
    </source>
</evidence>
<keyword evidence="1" id="KW-1133">Transmembrane helix</keyword>
<proteinExistence type="predicted"/>
<gene>
    <name evidence="2" type="ORF">PDIGIT_LOCUS3770</name>
</gene>
<protein>
    <submittedName>
        <fullName evidence="2">Uncharacterized protein</fullName>
    </submittedName>
</protein>